<protein>
    <submittedName>
        <fullName evidence="1">Uncharacterized protein</fullName>
    </submittedName>
</protein>
<evidence type="ECO:0000313" key="1">
    <source>
        <dbReference type="EMBL" id="GGB79082.1"/>
    </source>
</evidence>
<gene>
    <name evidence="1" type="ORF">GCM10011352_00900</name>
</gene>
<keyword evidence="2" id="KW-1185">Reference proteome</keyword>
<reference evidence="2" key="1">
    <citation type="journal article" date="2019" name="Int. J. Syst. Evol. Microbiol.">
        <title>The Global Catalogue of Microorganisms (GCM) 10K type strain sequencing project: providing services to taxonomists for standard genome sequencing and annotation.</title>
        <authorList>
            <consortium name="The Broad Institute Genomics Platform"/>
            <consortium name="The Broad Institute Genome Sequencing Center for Infectious Disease"/>
            <person name="Wu L."/>
            <person name="Ma J."/>
        </authorList>
    </citation>
    <scope>NUCLEOTIDE SEQUENCE [LARGE SCALE GENOMIC DNA]</scope>
    <source>
        <strain evidence="2">CGMCC 1.15341</strain>
    </source>
</reference>
<evidence type="ECO:0000313" key="2">
    <source>
        <dbReference type="Proteomes" id="UP000629025"/>
    </source>
</evidence>
<dbReference type="Proteomes" id="UP000629025">
    <property type="component" value="Unassembled WGS sequence"/>
</dbReference>
<comment type="caution">
    <text evidence="1">The sequence shown here is derived from an EMBL/GenBank/DDBJ whole genome shotgun (WGS) entry which is preliminary data.</text>
</comment>
<dbReference type="RefSeq" id="WP_188745145.1">
    <property type="nucleotide sequence ID" value="NZ_BMIJ01000001.1"/>
</dbReference>
<accession>A0ABQ1JZL6</accession>
<proteinExistence type="predicted"/>
<organism evidence="1 2">
    <name type="scientific">Marinobacterium zhoushanense</name>
    <dbReference type="NCBI Taxonomy" id="1679163"/>
    <lineage>
        <taxon>Bacteria</taxon>
        <taxon>Pseudomonadati</taxon>
        <taxon>Pseudomonadota</taxon>
        <taxon>Gammaproteobacteria</taxon>
        <taxon>Oceanospirillales</taxon>
        <taxon>Oceanospirillaceae</taxon>
        <taxon>Marinobacterium</taxon>
    </lineage>
</organism>
<dbReference type="EMBL" id="BMIJ01000001">
    <property type="protein sequence ID" value="GGB79082.1"/>
    <property type="molecule type" value="Genomic_DNA"/>
</dbReference>
<sequence>MAKYYLDLEAKNDVGNQIHESECSHMPAKATLQYIGSYSNPGAARYDVKMFHPQVTYCPDCIKQ</sequence>
<name>A0ABQ1JZL6_9GAMM</name>